<feature type="compositionally biased region" description="Acidic residues" evidence="9">
    <location>
        <begin position="283"/>
        <end position="292"/>
    </location>
</feature>
<dbReference type="FunFam" id="2.40.10.230:FF:000002">
    <property type="entry name" value="H/ACA ribonucleoprotein complex non-core subunit NAF1"/>
    <property type="match status" value="1"/>
</dbReference>
<dbReference type="GO" id="GO:0005634">
    <property type="term" value="C:nucleus"/>
    <property type="evidence" value="ECO:0007669"/>
    <property type="project" value="UniProtKB-SubCell"/>
</dbReference>
<dbReference type="AlphaFoldDB" id="A0A835MRL3"/>
<evidence type="ECO:0000256" key="6">
    <source>
        <dbReference type="ARBA" id="ARBA00022553"/>
    </source>
</evidence>
<feature type="compositionally biased region" description="Polar residues" evidence="9">
    <location>
        <begin position="733"/>
        <end position="745"/>
    </location>
</feature>
<keyword evidence="10" id="KW-0812">Transmembrane</keyword>
<dbReference type="Pfam" id="PF04410">
    <property type="entry name" value="Gar1"/>
    <property type="match status" value="1"/>
</dbReference>
<dbReference type="InterPro" id="IPR040309">
    <property type="entry name" value="Naf1"/>
</dbReference>
<evidence type="ECO:0000256" key="3">
    <source>
        <dbReference type="ARBA" id="ARBA00021438"/>
    </source>
</evidence>
<evidence type="ECO:0000256" key="2">
    <source>
        <dbReference type="ARBA" id="ARBA00009801"/>
    </source>
</evidence>
<dbReference type="GO" id="GO:0001522">
    <property type="term" value="P:pseudouridine synthesis"/>
    <property type="evidence" value="ECO:0007669"/>
    <property type="project" value="InterPro"/>
</dbReference>
<keyword evidence="6" id="KW-0597">Phosphoprotein</keyword>
<dbReference type="GO" id="GO:0003723">
    <property type="term" value="F:RNA binding"/>
    <property type="evidence" value="ECO:0007669"/>
    <property type="project" value="UniProtKB-KW"/>
</dbReference>
<proteinExistence type="inferred from homology"/>
<keyword evidence="4" id="KW-0690">Ribosome biogenesis</keyword>
<dbReference type="SUPFAM" id="SSF50447">
    <property type="entry name" value="Translation proteins"/>
    <property type="match status" value="1"/>
</dbReference>
<keyword evidence="12" id="KW-1185">Reference proteome</keyword>
<dbReference type="InterPro" id="IPR009000">
    <property type="entry name" value="Transl_B-barrel_sf"/>
</dbReference>
<feature type="region of interest" description="Disordered" evidence="9">
    <location>
        <begin position="715"/>
        <end position="768"/>
    </location>
</feature>
<evidence type="ECO:0000256" key="4">
    <source>
        <dbReference type="ARBA" id="ARBA00022517"/>
    </source>
</evidence>
<name>A0A835MRL3_9ROSI</name>
<feature type="compositionally biased region" description="Acidic residues" evidence="9">
    <location>
        <begin position="495"/>
        <end position="510"/>
    </location>
</feature>
<dbReference type="GO" id="GO:0005732">
    <property type="term" value="C:sno(s)RNA-containing ribonucleoprotein complex"/>
    <property type="evidence" value="ECO:0007669"/>
    <property type="project" value="InterPro"/>
</dbReference>
<dbReference type="PANTHER" id="PTHR31633:SF1">
    <property type="entry name" value="H_ACA RIBONUCLEOPROTEIN COMPLEX NON-CORE SUBUNIT NAF1"/>
    <property type="match status" value="1"/>
</dbReference>
<evidence type="ECO:0000256" key="8">
    <source>
        <dbReference type="ARBA" id="ARBA00023242"/>
    </source>
</evidence>
<evidence type="ECO:0000256" key="9">
    <source>
        <dbReference type="SAM" id="MobiDB-lite"/>
    </source>
</evidence>
<feature type="region of interest" description="Disordered" evidence="9">
    <location>
        <begin position="491"/>
        <end position="511"/>
    </location>
</feature>
<feature type="transmembrane region" description="Helical" evidence="10">
    <location>
        <begin position="305"/>
        <end position="334"/>
    </location>
</feature>
<reference evidence="11 12" key="1">
    <citation type="submission" date="2020-10" db="EMBL/GenBank/DDBJ databases">
        <title>Plant Genome Project.</title>
        <authorList>
            <person name="Zhang R.-G."/>
        </authorList>
    </citation>
    <scope>NUCLEOTIDE SEQUENCE [LARGE SCALE GENOMIC DNA]</scope>
    <source>
        <strain evidence="11">FAFU-HL-1</strain>
        <tissue evidence="11">Leaf</tissue>
    </source>
</reference>
<dbReference type="EMBL" id="JADGMS010000013">
    <property type="protein sequence ID" value="KAF9670851.1"/>
    <property type="molecule type" value="Genomic_DNA"/>
</dbReference>
<feature type="compositionally biased region" description="Acidic residues" evidence="9">
    <location>
        <begin position="261"/>
        <end position="276"/>
    </location>
</feature>
<feature type="compositionally biased region" description="Basic residues" evidence="9">
    <location>
        <begin position="746"/>
        <end position="755"/>
    </location>
</feature>
<protein>
    <recommendedName>
        <fullName evidence="3">H/ACA ribonucleoprotein complex non-core subunit NAF1</fullName>
    </recommendedName>
</protein>
<gene>
    <name evidence="11" type="ORF">SADUNF_Sadunf13G0112000</name>
</gene>
<dbReference type="PANTHER" id="PTHR31633">
    <property type="entry name" value="H/ACA RIBONUCLEOPROTEIN COMPLEX NON-CORE SUBUNIT NAF1"/>
    <property type="match status" value="1"/>
</dbReference>
<dbReference type="InterPro" id="IPR007504">
    <property type="entry name" value="H/ACA_rnp_Gar1/Naf1"/>
</dbReference>
<evidence type="ECO:0000313" key="11">
    <source>
        <dbReference type="EMBL" id="KAF9670851.1"/>
    </source>
</evidence>
<comment type="subcellular location">
    <subcellularLocation>
        <location evidence="1">Nucleus</location>
    </subcellularLocation>
</comment>
<keyword evidence="10" id="KW-0472">Membrane</keyword>
<feature type="region of interest" description="Disordered" evidence="9">
    <location>
        <begin position="156"/>
        <end position="296"/>
    </location>
</feature>
<feature type="region of interest" description="Disordered" evidence="9">
    <location>
        <begin position="526"/>
        <end position="555"/>
    </location>
</feature>
<dbReference type="InterPro" id="IPR038664">
    <property type="entry name" value="Gar1/Naf1_Cbf5-bd_sf"/>
</dbReference>
<dbReference type="GO" id="GO:0000493">
    <property type="term" value="P:box H/ACA snoRNP assembly"/>
    <property type="evidence" value="ECO:0007669"/>
    <property type="project" value="InterPro"/>
</dbReference>
<feature type="compositionally biased region" description="Basic and acidic residues" evidence="9">
    <location>
        <begin position="178"/>
        <end position="187"/>
    </location>
</feature>
<accession>A0A835MRL3</accession>
<feature type="compositionally biased region" description="Acidic residues" evidence="9">
    <location>
        <begin position="202"/>
        <end position="218"/>
    </location>
</feature>
<evidence type="ECO:0000256" key="5">
    <source>
        <dbReference type="ARBA" id="ARBA00022552"/>
    </source>
</evidence>
<keyword evidence="8" id="KW-0539">Nucleus</keyword>
<dbReference type="Gene3D" id="2.40.10.230">
    <property type="entry name" value="Probable tRNA pseudouridine synthase domain"/>
    <property type="match status" value="1"/>
</dbReference>
<feature type="compositionally biased region" description="Gly residues" evidence="9">
    <location>
        <begin position="756"/>
        <end position="768"/>
    </location>
</feature>
<organism evidence="11 12">
    <name type="scientific">Salix dunnii</name>
    <dbReference type="NCBI Taxonomy" id="1413687"/>
    <lineage>
        <taxon>Eukaryota</taxon>
        <taxon>Viridiplantae</taxon>
        <taxon>Streptophyta</taxon>
        <taxon>Embryophyta</taxon>
        <taxon>Tracheophyta</taxon>
        <taxon>Spermatophyta</taxon>
        <taxon>Magnoliopsida</taxon>
        <taxon>eudicotyledons</taxon>
        <taxon>Gunneridae</taxon>
        <taxon>Pentapetalae</taxon>
        <taxon>rosids</taxon>
        <taxon>fabids</taxon>
        <taxon>Malpighiales</taxon>
        <taxon>Salicaceae</taxon>
        <taxon>Saliceae</taxon>
        <taxon>Salix</taxon>
    </lineage>
</organism>
<evidence type="ECO:0000313" key="12">
    <source>
        <dbReference type="Proteomes" id="UP000657918"/>
    </source>
</evidence>
<keyword evidence="7" id="KW-0694">RNA-binding</keyword>
<evidence type="ECO:0000256" key="1">
    <source>
        <dbReference type="ARBA" id="ARBA00004123"/>
    </source>
</evidence>
<dbReference type="OrthoDB" id="21550at2759"/>
<comment type="similarity">
    <text evidence="2">Belongs to the NAF1 family.</text>
</comment>
<feature type="compositionally biased region" description="Basic residues" evidence="9">
    <location>
        <begin position="532"/>
        <end position="542"/>
    </location>
</feature>
<comment type="caution">
    <text evidence="11">The sequence shown here is derived from an EMBL/GenBank/DDBJ whole genome shotgun (WGS) entry which is preliminary data.</text>
</comment>
<dbReference type="GO" id="GO:0006364">
    <property type="term" value="P:rRNA processing"/>
    <property type="evidence" value="ECO:0007669"/>
    <property type="project" value="UniProtKB-KW"/>
</dbReference>
<feature type="region of interest" description="Disordered" evidence="9">
    <location>
        <begin position="1"/>
        <end position="26"/>
    </location>
</feature>
<keyword evidence="10" id="KW-1133">Transmembrane helix</keyword>
<dbReference type="Proteomes" id="UP000657918">
    <property type="component" value="Unassembled WGS sequence"/>
</dbReference>
<evidence type="ECO:0000256" key="10">
    <source>
        <dbReference type="SAM" id="Phobius"/>
    </source>
</evidence>
<keyword evidence="5" id="KW-0698">rRNA processing</keyword>
<evidence type="ECO:0000256" key="7">
    <source>
        <dbReference type="ARBA" id="ARBA00022884"/>
    </source>
</evidence>
<sequence length="768" mass="83521">MVGFVSEPSSIKEEESNQVSKARNFEDPIDPFDQKLTSFADSFLDFDSIEDFFEDPEGVGLDFEKIMEVDNKGLAVKDLIVNGSESVFEEKKGLYDGSDLGGLVKVKEERVELETGGSLGCSIEEEMGRVSLVAEPSLVVVDGGRKVMADEAEIGNSGLMNGQGSDIGDDSGVNGKAVSEEEKKSVSESESESEGSSSSSSSDDDEQEEESDQEEEEKGEVRMEVNKGLDGLGDIEEGEIRDVDGQETVGGNDSGDKEGGEAGEEGEEGEEEEEEEYKMVEWSDVDEEEDAGTGEPIRSKNELQVILLLCYVFIALIMIMQFTINASLSIGIFWHGSSVCDFLWTQIRLYCYTLTRMQSMTFCIPELGSWSKFDPFLPPVPPVHASLEPHHQMLPVGVVLSALGPQIIVQGVEKHNPLNEGSILWITEKRSPLGLVDEIFGPVENPYYVVRYNSASEVPAGIHDGTSISFVPEFANHVLNIKNLHKKGYDASGEHDEEVTDEAEFSDDEKEAEHKRMLKMSKRGMNDEKFGKNKNNRRKVKNRGGGWKNNKPLGEQMPAGADQLPPNQNLRNDSAVGTSLAQVPQATGVYAPSNGVWPNMLPSQQPQTLAIPGGFRGNNMPWPVQSQLQHPCQIPMATGMPIQQQFNPGQGSLPNALLPGGQPNFFAGPAYPPPPWPVLGGHYFNQAAFGTGFPVQFNPPAMNVVEQGMIPTGPPLGQNCSFQPPAIPPGNIQAPQQFNAGASSSHGRKPYRRGGGRFSGGRGRQSSS</sequence>